<sequence>MLNSDWLFAFSLCPLPPHLANFTQEPLRHMRDPLLNMNHCRCPSQPLTDSFDHHQSLEAWESRNSSFQESVTFEDVAVYCTEKEWTSLLPAQRALYRDVMLENHRAVAFLASLTSKPALIS</sequence>
<reference evidence="2" key="3">
    <citation type="submission" date="2025-09" db="UniProtKB">
        <authorList>
            <consortium name="Ensembl"/>
        </authorList>
    </citation>
    <scope>IDENTIFICATION</scope>
    <source>
        <strain evidence="2">Thoroughbred</strain>
    </source>
</reference>
<dbReference type="PANTHER" id="PTHR23232">
    <property type="entry name" value="KRAB DOMAIN C2H2 ZINC FINGER"/>
    <property type="match status" value="1"/>
</dbReference>
<keyword evidence="3" id="KW-1185">Reference proteome</keyword>
<dbReference type="Gene3D" id="6.10.140.140">
    <property type="match status" value="1"/>
</dbReference>
<dbReference type="InterPro" id="IPR036051">
    <property type="entry name" value="KRAB_dom_sf"/>
</dbReference>
<accession>A0A9L0TLJ7</accession>
<dbReference type="AlphaFoldDB" id="A0A9L0TLJ7"/>
<dbReference type="CDD" id="cd07765">
    <property type="entry name" value="KRAB_A-box"/>
    <property type="match status" value="1"/>
</dbReference>
<dbReference type="Ensembl" id="ENSECAT00000110960.1">
    <property type="protein sequence ID" value="ENSECAP00000087207.1"/>
    <property type="gene ID" value="ENSECAG00000056540.1"/>
</dbReference>
<feature type="domain" description="KRAB" evidence="1">
    <location>
        <begin position="71"/>
        <end position="121"/>
    </location>
</feature>
<dbReference type="Proteomes" id="UP000002281">
    <property type="component" value="Chromosome 16"/>
</dbReference>
<evidence type="ECO:0000259" key="1">
    <source>
        <dbReference type="PROSITE" id="PS50805"/>
    </source>
</evidence>
<dbReference type="GO" id="GO:0006355">
    <property type="term" value="P:regulation of DNA-templated transcription"/>
    <property type="evidence" value="ECO:0007669"/>
    <property type="project" value="InterPro"/>
</dbReference>
<reference evidence="2" key="2">
    <citation type="submission" date="2025-08" db="UniProtKB">
        <authorList>
            <consortium name="Ensembl"/>
        </authorList>
    </citation>
    <scope>IDENTIFICATION</scope>
    <source>
        <strain evidence="2">Thoroughbred</strain>
    </source>
</reference>
<reference evidence="2 3" key="1">
    <citation type="journal article" date="2009" name="Science">
        <title>Genome sequence, comparative analysis, and population genetics of the domestic horse.</title>
        <authorList>
            <consortium name="Broad Institute Genome Sequencing Platform"/>
            <consortium name="Broad Institute Whole Genome Assembly Team"/>
            <person name="Wade C.M."/>
            <person name="Giulotto E."/>
            <person name="Sigurdsson S."/>
            <person name="Zoli M."/>
            <person name="Gnerre S."/>
            <person name="Imsland F."/>
            <person name="Lear T.L."/>
            <person name="Adelson D.L."/>
            <person name="Bailey E."/>
            <person name="Bellone R.R."/>
            <person name="Bloecker H."/>
            <person name="Distl O."/>
            <person name="Edgar R.C."/>
            <person name="Garber M."/>
            <person name="Leeb T."/>
            <person name="Mauceli E."/>
            <person name="MacLeod J.N."/>
            <person name="Penedo M.C.T."/>
            <person name="Raison J.M."/>
            <person name="Sharpe T."/>
            <person name="Vogel J."/>
            <person name="Andersson L."/>
            <person name="Antczak D.F."/>
            <person name="Biagi T."/>
            <person name="Binns M.M."/>
            <person name="Chowdhary B.P."/>
            <person name="Coleman S.J."/>
            <person name="Della Valle G."/>
            <person name="Fryc S."/>
            <person name="Guerin G."/>
            <person name="Hasegawa T."/>
            <person name="Hill E.W."/>
            <person name="Jurka J."/>
            <person name="Kiialainen A."/>
            <person name="Lindgren G."/>
            <person name="Liu J."/>
            <person name="Magnani E."/>
            <person name="Mickelson J.R."/>
            <person name="Murray J."/>
            <person name="Nergadze S.G."/>
            <person name="Onofrio R."/>
            <person name="Pedroni S."/>
            <person name="Piras M.F."/>
            <person name="Raudsepp T."/>
            <person name="Rocchi M."/>
            <person name="Roeed K.H."/>
            <person name="Ryder O.A."/>
            <person name="Searle S."/>
            <person name="Skow L."/>
            <person name="Swinburne J.E."/>
            <person name="Syvaenen A.C."/>
            <person name="Tozaki T."/>
            <person name="Valberg S.J."/>
            <person name="Vaudin M."/>
            <person name="White J.R."/>
            <person name="Zody M.C."/>
            <person name="Lander E.S."/>
            <person name="Lindblad-Toh K."/>
        </authorList>
    </citation>
    <scope>NUCLEOTIDE SEQUENCE [LARGE SCALE GENOMIC DNA]</scope>
    <source>
        <strain evidence="2 3">Thoroughbred</strain>
    </source>
</reference>
<dbReference type="SMART" id="SM00349">
    <property type="entry name" value="KRAB"/>
    <property type="match status" value="1"/>
</dbReference>
<proteinExistence type="predicted"/>
<dbReference type="InterPro" id="IPR001909">
    <property type="entry name" value="KRAB"/>
</dbReference>
<dbReference type="InterPro" id="IPR050169">
    <property type="entry name" value="Krueppel_C2H2_ZnF"/>
</dbReference>
<dbReference type="PROSITE" id="PS50805">
    <property type="entry name" value="KRAB"/>
    <property type="match status" value="1"/>
</dbReference>
<organism evidence="2 3">
    <name type="scientific">Equus caballus</name>
    <name type="common">Horse</name>
    <dbReference type="NCBI Taxonomy" id="9796"/>
    <lineage>
        <taxon>Eukaryota</taxon>
        <taxon>Metazoa</taxon>
        <taxon>Chordata</taxon>
        <taxon>Craniata</taxon>
        <taxon>Vertebrata</taxon>
        <taxon>Euteleostomi</taxon>
        <taxon>Mammalia</taxon>
        <taxon>Eutheria</taxon>
        <taxon>Laurasiatheria</taxon>
        <taxon>Perissodactyla</taxon>
        <taxon>Equidae</taxon>
        <taxon>Equus</taxon>
    </lineage>
</organism>
<protein>
    <recommendedName>
        <fullName evidence="1">KRAB domain-containing protein</fullName>
    </recommendedName>
</protein>
<evidence type="ECO:0000313" key="3">
    <source>
        <dbReference type="Proteomes" id="UP000002281"/>
    </source>
</evidence>
<dbReference type="PANTHER" id="PTHR23232:SF139">
    <property type="entry name" value="KRAB DOMAIN-CONTAINING PROTEIN 1"/>
    <property type="match status" value="1"/>
</dbReference>
<evidence type="ECO:0000313" key="2">
    <source>
        <dbReference type="Ensembl" id="ENSECAP00000087207.1"/>
    </source>
</evidence>
<dbReference type="SUPFAM" id="SSF109640">
    <property type="entry name" value="KRAB domain (Kruppel-associated box)"/>
    <property type="match status" value="1"/>
</dbReference>
<dbReference type="Pfam" id="PF01352">
    <property type="entry name" value="KRAB"/>
    <property type="match status" value="1"/>
</dbReference>
<dbReference type="GeneTree" id="ENSGT01150000286944"/>
<name>A0A9L0TLJ7_HORSE</name>